<dbReference type="InterPro" id="IPR004800">
    <property type="entry name" value="KdsD/KpsF-type"/>
</dbReference>
<sequence length="321" mass="33487">MTQNQAQSLRDTGARVLRTEAQAVAALAEALPEDFAAAAEAILATTGRVILCGIGKSGHISRKISATFASTGTPSAFVHAAEASHGDLGMVMPGDLVILISNSGETTELNDIIGHVARFSIPLIGISKKPDSTLMRAADYRLTLPPAQEACSLGMAPTTSTTLALALGDALAVAVMERRGFLPEHFRTFHPGGKLGAQLSTAAQLMHGPEALPLVDAATPMAETLVVMSEKSFGIAGVVEGERLIGVISDGDLRRNIAHLTEHTAGEVATTRPRTIAPDLLAAEAMGMMATNKITALFVVDPDMRPLGIIHLHDLLRAGLA</sequence>
<name>A0A8F6TVZ1_9RHOB</name>
<gene>
    <name evidence="8" type="ORF">KYE46_01370</name>
</gene>
<dbReference type="InterPro" id="IPR035474">
    <property type="entry name" value="SIS_Kpsf"/>
</dbReference>
<keyword evidence="8" id="KW-0413">Isomerase</keyword>
<dbReference type="Pfam" id="PF01380">
    <property type="entry name" value="SIS"/>
    <property type="match status" value="1"/>
</dbReference>
<dbReference type="NCBIfam" id="TIGR00393">
    <property type="entry name" value="kpsF"/>
    <property type="match status" value="1"/>
</dbReference>
<dbReference type="GO" id="GO:0019146">
    <property type="term" value="F:arabinose-5-phosphate isomerase activity"/>
    <property type="evidence" value="ECO:0007669"/>
    <property type="project" value="UniProtKB-ARBA"/>
</dbReference>
<dbReference type="InterPro" id="IPR000644">
    <property type="entry name" value="CBS_dom"/>
</dbReference>
<dbReference type="AlphaFoldDB" id="A0A8F6TVZ1"/>
<reference evidence="8 9" key="1">
    <citation type="submission" date="2021-07" db="EMBL/GenBank/DDBJ databases">
        <title>A novel Jannaschia species isolated from marine dinoflagellate Ceratoperidinium margalefii.</title>
        <authorList>
            <person name="Jiang Y."/>
            <person name="Li Z."/>
        </authorList>
    </citation>
    <scope>NUCLEOTIDE SEQUENCE [LARGE SCALE GENOMIC DNA]</scope>
    <source>
        <strain evidence="8 9">J12C1-MA-4</strain>
    </source>
</reference>
<evidence type="ECO:0000259" key="7">
    <source>
        <dbReference type="PROSITE" id="PS51464"/>
    </source>
</evidence>
<dbReference type="KEGG" id="gce:KYE46_01370"/>
<dbReference type="PANTHER" id="PTHR42745:SF1">
    <property type="entry name" value="ARABINOSE 5-PHOSPHATE ISOMERASE KDSD"/>
    <property type="match status" value="1"/>
</dbReference>
<dbReference type="PROSITE" id="PS51464">
    <property type="entry name" value="SIS"/>
    <property type="match status" value="1"/>
</dbReference>
<dbReference type="GO" id="GO:1901135">
    <property type="term" value="P:carbohydrate derivative metabolic process"/>
    <property type="evidence" value="ECO:0007669"/>
    <property type="project" value="InterPro"/>
</dbReference>
<dbReference type="PANTHER" id="PTHR42745">
    <property type="match status" value="1"/>
</dbReference>
<accession>A0A8F6TVZ1</accession>
<dbReference type="SMART" id="SM00116">
    <property type="entry name" value="CBS"/>
    <property type="match status" value="2"/>
</dbReference>
<evidence type="ECO:0000256" key="5">
    <source>
        <dbReference type="PROSITE-ProRule" id="PRU00703"/>
    </source>
</evidence>
<dbReference type="GO" id="GO:0097367">
    <property type="term" value="F:carbohydrate derivative binding"/>
    <property type="evidence" value="ECO:0007669"/>
    <property type="project" value="InterPro"/>
</dbReference>
<protein>
    <submittedName>
        <fullName evidence="8">KpsF/GutQ family sugar-phosphate isomerase</fullName>
    </submittedName>
</protein>
<evidence type="ECO:0000313" key="8">
    <source>
        <dbReference type="EMBL" id="QXT39941.1"/>
    </source>
</evidence>
<dbReference type="CDD" id="cd05014">
    <property type="entry name" value="SIS_Kpsf"/>
    <property type="match status" value="1"/>
</dbReference>
<feature type="domain" description="CBS" evidence="6">
    <location>
        <begin position="269"/>
        <end position="321"/>
    </location>
</feature>
<evidence type="ECO:0000256" key="3">
    <source>
        <dbReference type="ARBA" id="ARBA00023122"/>
    </source>
</evidence>
<organism evidence="8 9">
    <name type="scientific">Gymnodinialimonas ceratoperidinii</name>
    <dbReference type="NCBI Taxonomy" id="2856823"/>
    <lineage>
        <taxon>Bacteria</taxon>
        <taxon>Pseudomonadati</taxon>
        <taxon>Pseudomonadota</taxon>
        <taxon>Alphaproteobacteria</taxon>
        <taxon>Rhodobacterales</taxon>
        <taxon>Paracoccaceae</taxon>
        <taxon>Gymnodinialimonas</taxon>
    </lineage>
</organism>
<comment type="similarity">
    <text evidence="1 4">Belongs to the SIS family. GutQ/KpsF subfamily.</text>
</comment>
<keyword evidence="9" id="KW-1185">Reference proteome</keyword>
<evidence type="ECO:0000313" key="9">
    <source>
        <dbReference type="Proteomes" id="UP000825009"/>
    </source>
</evidence>
<keyword evidence="3 5" id="KW-0129">CBS domain</keyword>
<keyword evidence="2" id="KW-0677">Repeat</keyword>
<dbReference type="PIRSF" id="PIRSF004692">
    <property type="entry name" value="KdsD_KpsF"/>
    <property type="match status" value="1"/>
</dbReference>
<evidence type="ECO:0000259" key="6">
    <source>
        <dbReference type="PROSITE" id="PS51371"/>
    </source>
</evidence>
<evidence type="ECO:0000256" key="1">
    <source>
        <dbReference type="ARBA" id="ARBA00008165"/>
    </source>
</evidence>
<feature type="domain" description="SIS" evidence="7">
    <location>
        <begin position="38"/>
        <end position="181"/>
    </location>
</feature>
<dbReference type="Pfam" id="PF00571">
    <property type="entry name" value="CBS"/>
    <property type="match status" value="2"/>
</dbReference>
<dbReference type="GO" id="GO:0005975">
    <property type="term" value="P:carbohydrate metabolic process"/>
    <property type="evidence" value="ECO:0007669"/>
    <property type="project" value="InterPro"/>
</dbReference>
<dbReference type="PROSITE" id="PS51371">
    <property type="entry name" value="CBS"/>
    <property type="match status" value="1"/>
</dbReference>
<dbReference type="EMBL" id="CP079194">
    <property type="protein sequence ID" value="QXT39941.1"/>
    <property type="molecule type" value="Genomic_DNA"/>
</dbReference>
<dbReference type="RefSeq" id="WP_219002952.1">
    <property type="nucleotide sequence ID" value="NZ_CP079194.1"/>
</dbReference>
<dbReference type="FunFam" id="3.40.50.10490:FF:000011">
    <property type="entry name" value="Arabinose 5-phosphate isomerase"/>
    <property type="match status" value="1"/>
</dbReference>
<evidence type="ECO:0000256" key="2">
    <source>
        <dbReference type="ARBA" id="ARBA00022737"/>
    </source>
</evidence>
<dbReference type="InterPro" id="IPR050986">
    <property type="entry name" value="GutQ/KpsF_isomerases"/>
</dbReference>
<dbReference type="Proteomes" id="UP000825009">
    <property type="component" value="Chromosome"/>
</dbReference>
<dbReference type="CDD" id="cd04604">
    <property type="entry name" value="CBS_pair_SIS_assoc"/>
    <property type="match status" value="1"/>
</dbReference>
<dbReference type="InterPro" id="IPR001347">
    <property type="entry name" value="SIS_dom"/>
</dbReference>
<proteinExistence type="inferred from homology"/>
<evidence type="ECO:0000256" key="4">
    <source>
        <dbReference type="PIRNR" id="PIRNR004692"/>
    </source>
</evidence>